<organism evidence="6 7">
    <name type="scientific">Caulobacter ginsengisoli</name>
    <dbReference type="NCBI Taxonomy" id="400775"/>
    <lineage>
        <taxon>Bacteria</taxon>
        <taxon>Pseudomonadati</taxon>
        <taxon>Pseudomonadota</taxon>
        <taxon>Alphaproteobacteria</taxon>
        <taxon>Caulobacterales</taxon>
        <taxon>Caulobacteraceae</taxon>
        <taxon>Caulobacter</taxon>
    </lineage>
</organism>
<dbReference type="InterPro" id="IPR017508">
    <property type="entry name" value="HipA_N1"/>
</dbReference>
<accession>A0ABU0IX59</accession>
<dbReference type="PANTHER" id="PTHR37419:SF8">
    <property type="entry name" value="TOXIN YJJJ"/>
    <property type="match status" value="1"/>
</dbReference>
<feature type="domain" description="HipA-like C-terminal" evidence="4">
    <location>
        <begin position="170"/>
        <end position="405"/>
    </location>
</feature>
<name>A0ABU0IX59_9CAUL</name>
<sequence>MSTEAEVRLWGSRIGAVSLAAGARHAAFQYAPEFLESGIQLSPLAMPLGVRVRRFPELPMASFHGLPGLLADSLPDRYGTTLVNAWLASQGRTAGGFNAVERLRYAGARGMGALEFGPALGQRPRQATPIRVDVLVEQASRVLTQRRQPGAGEGADAAGLGELLKVGDCAGGARAKAVVAWNPATQALRSGQVAAGEGFEYWLLKLDGVEGNRDKALADPRGYGAVEYAYARMARAAGIDMPPCRLLEEGGRRHFMVRRFDRLEGGGKLHMQSLAALAHLDFNDPGAHSYEQTLQIMRRLGLGMEALEEQYRRMVFNVLARNQGDHVKNIAFLMDRSGAWRLSPAFDMAWSHNPAGLWTSHHQMSMNGKCADFEAADFIETARTASLNRATAARIVREVADAVADWPRFADEAMVAAEWRAAIDGTLRVRVVAG</sequence>
<dbReference type="GO" id="GO:0004674">
    <property type="term" value="F:protein serine/threonine kinase activity"/>
    <property type="evidence" value="ECO:0007669"/>
    <property type="project" value="UniProtKB-EC"/>
</dbReference>
<protein>
    <submittedName>
        <fullName evidence="6">Serine/threonine-protein kinase HipA</fullName>
        <ecNumber evidence="6">2.7.11.1</ecNumber>
    </submittedName>
</protein>
<reference evidence="6 7" key="1">
    <citation type="submission" date="2023-07" db="EMBL/GenBank/DDBJ databases">
        <title>Genomic Encyclopedia of Type Strains, Phase IV (KMG-IV): sequencing the most valuable type-strain genomes for metagenomic binning, comparative biology and taxonomic classification.</title>
        <authorList>
            <person name="Goeker M."/>
        </authorList>
    </citation>
    <scope>NUCLEOTIDE SEQUENCE [LARGE SCALE GENOMIC DNA]</scope>
    <source>
        <strain evidence="6 7">DSM 18695</strain>
    </source>
</reference>
<comment type="similarity">
    <text evidence="1">Belongs to the HipA Ser/Thr kinase family.</text>
</comment>
<evidence type="ECO:0000259" key="5">
    <source>
        <dbReference type="Pfam" id="PF13657"/>
    </source>
</evidence>
<evidence type="ECO:0000313" key="6">
    <source>
        <dbReference type="EMBL" id="MDQ0465778.1"/>
    </source>
</evidence>
<dbReference type="EC" id="2.7.11.1" evidence="6"/>
<dbReference type="PANTHER" id="PTHR37419">
    <property type="entry name" value="SERINE/THREONINE-PROTEIN KINASE TOXIN HIPA"/>
    <property type="match status" value="1"/>
</dbReference>
<evidence type="ECO:0000256" key="3">
    <source>
        <dbReference type="ARBA" id="ARBA00022777"/>
    </source>
</evidence>
<keyword evidence="3 6" id="KW-0418">Kinase</keyword>
<dbReference type="RefSeq" id="WP_307351391.1">
    <property type="nucleotide sequence ID" value="NZ_JAUSVS010000008.1"/>
</dbReference>
<gene>
    <name evidence="6" type="ORF">QO010_003570</name>
</gene>
<dbReference type="Proteomes" id="UP001228905">
    <property type="component" value="Unassembled WGS sequence"/>
</dbReference>
<evidence type="ECO:0000313" key="7">
    <source>
        <dbReference type="Proteomes" id="UP001228905"/>
    </source>
</evidence>
<evidence type="ECO:0000256" key="2">
    <source>
        <dbReference type="ARBA" id="ARBA00022679"/>
    </source>
</evidence>
<dbReference type="Pfam" id="PF13657">
    <property type="entry name" value="Couple_hipA"/>
    <property type="match status" value="1"/>
</dbReference>
<dbReference type="Pfam" id="PF07804">
    <property type="entry name" value="HipA_C"/>
    <property type="match status" value="1"/>
</dbReference>
<proteinExistence type="inferred from homology"/>
<keyword evidence="2 6" id="KW-0808">Transferase</keyword>
<evidence type="ECO:0000256" key="1">
    <source>
        <dbReference type="ARBA" id="ARBA00010164"/>
    </source>
</evidence>
<dbReference type="InterPro" id="IPR012893">
    <property type="entry name" value="HipA-like_C"/>
</dbReference>
<comment type="caution">
    <text evidence="6">The sequence shown here is derived from an EMBL/GenBank/DDBJ whole genome shotgun (WGS) entry which is preliminary data.</text>
</comment>
<dbReference type="InterPro" id="IPR052028">
    <property type="entry name" value="HipA_Ser/Thr_kinase"/>
</dbReference>
<feature type="domain" description="HipA N-terminal subdomain 1" evidence="5">
    <location>
        <begin position="6"/>
        <end position="116"/>
    </location>
</feature>
<dbReference type="EMBL" id="JAUSVS010000008">
    <property type="protein sequence ID" value="MDQ0465778.1"/>
    <property type="molecule type" value="Genomic_DNA"/>
</dbReference>
<keyword evidence="7" id="KW-1185">Reference proteome</keyword>
<evidence type="ECO:0000259" key="4">
    <source>
        <dbReference type="Pfam" id="PF07804"/>
    </source>
</evidence>